<dbReference type="OrthoDB" id="410044at2759"/>
<dbReference type="InterPro" id="IPR012677">
    <property type="entry name" value="Nucleotide-bd_a/b_plait_sf"/>
</dbReference>
<dbReference type="STRING" id="1590841.A0A2R6QD47"/>
<feature type="region of interest" description="Disordered" evidence="4">
    <location>
        <begin position="339"/>
        <end position="384"/>
    </location>
</feature>
<evidence type="ECO:0000259" key="5">
    <source>
        <dbReference type="PROSITE" id="PS50020"/>
    </source>
</evidence>
<dbReference type="CDD" id="cd00201">
    <property type="entry name" value="WW"/>
    <property type="match status" value="1"/>
</dbReference>
<dbReference type="GO" id="GO:0003723">
    <property type="term" value="F:RNA binding"/>
    <property type="evidence" value="ECO:0007669"/>
    <property type="project" value="UniProtKB-UniRule"/>
</dbReference>
<feature type="compositionally biased region" description="Basic residues" evidence="4">
    <location>
        <begin position="55"/>
        <end position="74"/>
    </location>
</feature>
<dbReference type="PANTHER" id="PTHR24012">
    <property type="entry name" value="RNA BINDING PROTEIN"/>
    <property type="match status" value="1"/>
</dbReference>
<protein>
    <submittedName>
        <fullName evidence="7">Flowering time control protein like</fullName>
    </submittedName>
</protein>
<dbReference type="InterPro" id="IPR036020">
    <property type="entry name" value="WW_dom_sf"/>
</dbReference>
<dbReference type="SUPFAM" id="SSF51045">
    <property type="entry name" value="WW domain"/>
    <property type="match status" value="1"/>
</dbReference>
<feature type="domain" description="RRM" evidence="6">
    <location>
        <begin position="214"/>
        <end position="294"/>
    </location>
</feature>
<evidence type="ECO:0000256" key="3">
    <source>
        <dbReference type="PROSITE-ProRule" id="PRU00176"/>
    </source>
</evidence>
<evidence type="ECO:0000313" key="8">
    <source>
        <dbReference type="Proteomes" id="UP000241394"/>
    </source>
</evidence>
<dbReference type="Proteomes" id="UP000241394">
    <property type="component" value="Chromosome LG17"/>
</dbReference>
<organism evidence="7 8">
    <name type="scientific">Actinidia chinensis var. chinensis</name>
    <name type="common">Chinese soft-hair kiwi</name>
    <dbReference type="NCBI Taxonomy" id="1590841"/>
    <lineage>
        <taxon>Eukaryota</taxon>
        <taxon>Viridiplantae</taxon>
        <taxon>Streptophyta</taxon>
        <taxon>Embryophyta</taxon>
        <taxon>Tracheophyta</taxon>
        <taxon>Spermatophyta</taxon>
        <taxon>Magnoliopsida</taxon>
        <taxon>eudicotyledons</taxon>
        <taxon>Gunneridae</taxon>
        <taxon>Pentapetalae</taxon>
        <taxon>asterids</taxon>
        <taxon>Ericales</taxon>
        <taxon>Actinidiaceae</taxon>
        <taxon>Actinidia</taxon>
    </lineage>
</organism>
<proteinExistence type="predicted"/>
<accession>A0A2R6QD47</accession>
<feature type="compositionally biased region" description="Polar residues" evidence="4">
    <location>
        <begin position="347"/>
        <end position="369"/>
    </location>
</feature>
<reference evidence="8" key="2">
    <citation type="journal article" date="2018" name="BMC Genomics">
        <title>A manually annotated Actinidia chinensis var. chinensis (kiwifruit) genome highlights the challenges associated with draft genomes and gene prediction in plants.</title>
        <authorList>
            <person name="Pilkington S.M."/>
            <person name="Crowhurst R."/>
            <person name="Hilario E."/>
            <person name="Nardozza S."/>
            <person name="Fraser L."/>
            <person name="Peng Y."/>
            <person name="Gunaseelan K."/>
            <person name="Simpson R."/>
            <person name="Tahir J."/>
            <person name="Deroles S.C."/>
            <person name="Templeton K."/>
            <person name="Luo Z."/>
            <person name="Davy M."/>
            <person name="Cheng C."/>
            <person name="McNeilage M."/>
            <person name="Scaglione D."/>
            <person name="Liu Y."/>
            <person name="Zhang Q."/>
            <person name="Datson P."/>
            <person name="De Silva N."/>
            <person name="Gardiner S.E."/>
            <person name="Bassett H."/>
            <person name="Chagne D."/>
            <person name="McCallum J."/>
            <person name="Dzierzon H."/>
            <person name="Deng C."/>
            <person name="Wang Y.Y."/>
            <person name="Barron L."/>
            <person name="Manako K."/>
            <person name="Bowen J."/>
            <person name="Foster T.M."/>
            <person name="Erridge Z.A."/>
            <person name="Tiffin H."/>
            <person name="Waite C.N."/>
            <person name="Davies K.M."/>
            <person name="Grierson E.P."/>
            <person name="Laing W.A."/>
            <person name="Kirk R."/>
            <person name="Chen X."/>
            <person name="Wood M."/>
            <person name="Montefiori M."/>
            <person name="Brummell D.A."/>
            <person name="Schwinn K.E."/>
            <person name="Catanach A."/>
            <person name="Fullerton C."/>
            <person name="Li D."/>
            <person name="Meiyalaghan S."/>
            <person name="Nieuwenhuizen N."/>
            <person name="Read N."/>
            <person name="Prakash R."/>
            <person name="Hunter D."/>
            <person name="Zhang H."/>
            <person name="McKenzie M."/>
            <person name="Knabel M."/>
            <person name="Harris A."/>
            <person name="Allan A.C."/>
            <person name="Gleave A."/>
            <person name="Chen A."/>
            <person name="Janssen B.J."/>
            <person name="Plunkett B."/>
            <person name="Ampomah-Dwamena C."/>
            <person name="Voogd C."/>
            <person name="Leif D."/>
            <person name="Lafferty D."/>
            <person name="Souleyre E.J.F."/>
            <person name="Varkonyi-Gasic E."/>
            <person name="Gambi F."/>
            <person name="Hanley J."/>
            <person name="Yao J.L."/>
            <person name="Cheung J."/>
            <person name="David K.M."/>
            <person name="Warren B."/>
            <person name="Marsh K."/>
            <person name="Snowden K.C."/>
            <person name="Lin-Wang K."/>
            <person name="Brian L."/>
            <person name="Martinez-Sanchez M."/>
            <person name="Wang M."/>
            <person name="Ileperuma N."/>
            <person name="Macnee N."/>
            <person name="Campin R."/>
            <person name="McAtee P."/>
            <person name="Drummond R.S.M."/>
            <person name="Espley R.V."/>
            <person name="Ireland H.S."/>
            <person name="Wu R."/>
            <person name="Atkinson R.G."/>
            <person name="Karunairetnam S."/>
            <person name="Bulley S."/>
            <person name="Chunkath S."/>
            <person name="Hanley Z."/>
            <person name="Storey R."/>
            <person name="Thrimawithana A.H."/>
            <person name="Thomson S."/>
            <person name="David C."/>
            <person name="Testolin R."/>
            <person name="Huang H."/>
            <person name="Hellens R.P."/>
            <person name="Schaffer R.J."/>
        </authorList>
    </citation>
    <scope>NUCLEOTIDE SEQUENCE [LARGE SCALE GENOMIC DNA]</scope>
    <source>
        <strain evidence="8">cv. Red5</strain>
    </source>
</reference>
<evidence type="ECO:0000256" key="1">
    <source>
        <dbReference type="ARBA" id="ARBA00022737"/>
    </source>
</evidence>
<dbReference type="InterPro" id="IPR001202">
    <property type="entry name" value="WW_dom"/>
</dbReference>
<dbReference type="InterPro" id="IPR000504">
    <property type="entry name" value="RRM_dom"/>
</dbReference>
<keyword evidence="1" id="KW-0677">Repeat</keyword>
<dbReference type="Gene3D" id="2.20.70.10">
    <property type="match status" value="1"/>
</dbReference>
<evidence type="ECO:0000313" key="7">
    <source>
        <dbReference type="EMBL" id="PSS06066.1"/>
    </source>
</evidence>
<evidence type="ECO:0000256" key="2">
    <source>
        <dbReference type="ARBA" id="ARBA00022884"/>
    </source>
</evidence>
<dbReference type="SMART" id="SM00456">
    <property type="entry name" value="WW"/>
    <property type="match status" value="1"/>
</dbReference>
<feature type="compositionally biased region" description="Basic and acidic residues" evidence="4">
    <location>
        <begin position="1"/>
        <end position="16"/>
    </location>
</feature>
<dbReference type="AlphaFoldDB" id="A0A2R6QD47"/>
<reference evidence="7 8" key="1">
    <citation type="submission" date="2017-07" db="EMBL/GenBank/DDBJ databases">
        <title>An improved, manually edited Actinidia chinensis var. chinensis (kiwifruit) genome highlights the challenges associated with draft genomes and gene prediction in plants.</title>
        <authorList>
            <person name="Pilkington S."/>
            <person name="Crowhurst R."/>
            <person name="Hilario E."/>
            <person name="Nardozza S."/>
            <person name="Fraser L."/>
            <person name="Peng Y."/>
            <person name="Gunaseelan K."/>
            <person name="Simpson R."/>
            <person name="Tahir J."/>
            <person name="Deroles S."/>
            <person name="Templeton K."/>
            <person name="Luo Z."/>
            <person name="Davy M."/>
            <person name="Cheng C."/>
            <person name="Mcneilage M."/>
            <person name="Scaglione D."/>
            <person name="Liu Y."/>
            <person name="Zhang Q."/>
            <person name="Datson P."/>
            <person name="De Silva N."/>
            <person name="Gardiner S."/>
            <person name="Bassett H."/>
            <person name="Chagne D."/>
            <person name="Mccallum J."/>
            <person name="Dzierzon H."/>
            <person name="Deng C."/>
            <person name="Wang Y.-Y."/>
            <person name="Barron N."/>
            <person name="Manako K."/>
            <person name="Bowen J."/>
            <person name="Foster T."/>
            <person name="Erridge Z."/>
            <person name="Tiffin H."/>
            <person name="Waite C."/>
            <person name="Davies K."/>
            <person name="Grierson E."/>
            <person name="Laing W."/>
            <person name="Kirk R."/>
            <person name="Chen X."/>
            <person name="Wood M."/>
            <person name="Montefiori M."/>
            <person name="Brummell D."/>
            <person name="Schwinn K."/>
            <person name="Catanach A."/>
            <person name="Fullerton C."/>
            <person name="Li D."/>
            <person name="Meiyalaghan S."/>
            <person name="Nieuwenhuizen N."/>
            <person name="Read N."/>
            <person name="Prakash R."/>
            <person name="Hunter D."/>
            <person name="Zhang H."/>
            <person name="Mckenzie M."/>
            <person name="Knabel M."/>
            <person name="Harris A."/>
            <person name="Allan A."/>
            <person name="Chen A."/>
            <person name="Janssen B."/>
            <person name="Plunkett B."/>
            <person name="Dwamena C."/>
            <person name="Voogd C."/>
            <person name="Leif D."/>
            <person name="Lafferty D."/>
            <person name="Souleyre E."/>
            <person name="Varkonyi-Gasic E."/>
            <person name="Gambi F."/>
            <person name="Hanley J."/>
            <person name="Yao J.-L."/>
            <person name="Cheung J."/>
            <person name="David K."/>
            <person name="Warren B."/>
            <person name="Marsh K."/>
            <person name="Snowden K."/>
            <person name="Lin-Wang K."/>
            <person name="Brian L."/>
            <person name="Martinez-Sanchez M."/>
            <person name="Wang M."/>
            <person name="Ileperuma N."/>
            <person name="Macnee N."/>
            <person name="Campin R."/>
            <person name="Mcatee P."/>
            <person name="Drummond R."/>
            <person name="Espley R."/>
            <person name="Ireland H."/>
            <person name="Wu R."/>
            <person name="Atkinson R."/>
            <person name="Karunairetnam S."/>
            <person name="Bulley S."/>
            <person name="Chunkath S."/>
            <person name="Hanley Z."/>
            <person name="Storey R."/>
            <person name="Thrimawithana A."/>
            <person name="Thomson S."/>
            <person name="David C."/>
            <person name="Testolin R."/>
        </authorList>
    </citation>
    <scope>NUCLEOTIDE SEQUENCE [LARGE SCALE GENOMIC DNA]</scope>
    <source>
        <strain evidence="8">cv. Red5</strain>
        <tissue evidence="7">Young leaf</tissue>
    </source>
</reference>
<dbReference type="PROSITE" id="PS50020">
    <property type="entry name" value="WW_DOMAIN_2"/>
    <property type="match status" value="1"/>
</dbReference>
<dbReference type="EMBL" id="NKQK01000017">
    <property type="protein sequence ID" value="PSS06066.1"/>
    <property type="molecule type" value="Genomic_DNA"/>
</dbReference>
<feature type="compositionally biased region" description="Low complexity" evidence="4">
    <location>
        <begin position="21"/>
        <end position="31"/>
    </location>
</feature>
<dbReference type="PROSITE" id="PS50102">
    <property type="entry name" value="RRM"/>
    <property type="match status" value="2"/>
</dbReference>
<dbReference type="GO" id="GO:0003677">
    <property type="term" value="F:DNA binding"/>
    <property type="evidence" value="ECO:0007669"/>
    <property type="project" value="EnsemblPlants"/>
</dbReference>
<dbReference type="Pfam" id="PF00076">
    <property type="entry name" value="RRM_1"/>
    <property type="match status" value="2"/>
</dbReference>
<dbReference type="SUPFAM" id="SSF54928">
    <property type="entry name" value="RNA-binding domain, RBD"/>
    <property type="match status" value="2"/>
</dbReference>
<comment type="caution">
    <text evidence="7">The sequence shown here is derived from an EMBL/GenBank/DDBJ whole genome shotgun (WGS) entry which is preliminary data.</text>
</comment>
<feature type="region of interest" description="Disordered" evidence="4">
    <location>
        <begin position="439"/>
        <end position="467"/>
    </location>
</feature>
<dbReference type="Pfam" id="PF00397">
    <property type="entry name" value="WW"/>
    <property type="match status" value="1"/>
</dbReference>
<dbReference type="Gramene" id="PSS06066">
    <property type="protein sequence ID" value="PSS06066"/>
    <property type="gene ID" value="CEY00_Acc19694"/>
</dbReference>
<feature type="region of interest" description="Disordered" evidence="4">
    <location>
        <begin position="1"/>
        <end position="74"/>
    </location>
</feature>
<keyword evidence="8" id="KW-1185">Reference proteome</keyword>
<gene>
    <name evidence="7" type="ORF">CEY00_Acc19694</name>
</gene>
<dbReference type="Gene3D" id="3.30.70.330">
    <property type="match status" value="2"/>
</dbReference>
<feature type="compositionally biased region" description="Basic and acidic residues" evidence="4">
    <location>
        <begin position="34"/>
        <end position="54"/>
    </location>
</feature>
<name>A0A2R6QD47_ACTCC</name>
<feature type="domain" description="RRM" evidence="6">
    <location>
        <begin position="120"/>
        <end position="201"/>
    </location>
</feature>
<dbReference type="PROSITE" id="PS01159">
    <property type="entry name" value="WW_DOMAIN_1"/>
    <property type="match status" value="1"/>
</dbReference>
<feature type="domain" description="WW" evidence="5">
    <location>
        <begin position="393"/>
        <end position="426"/>
    </location>
</feature>
<evidence type="ECO:0000259" key="6">
    <source>
        <dbReference type="PROSITE" id="PS50102"/>
    </source>
</evidence>
<evidence type="ECO:0000256" key="4">
    <source>
        <dbReference type="SAM" id="MobiDB-lite"/>
    </source>
</evidence>
<dbReference type="OMA" id="QETNHDH"/>
<dbReference type="SMART" id="SM00360">
    <property type="entry name" value="RRM"/>
    <property type="match status" value="2"/>
</dbReference>
<dbReference type="InParanoid" id="A0A2R6QD47"/>
<dbReference type="InterPro" id="IPR035979">
    <property type="entry name" value="RBD_domain_sf"/>
</dbReference>
<keyword evidence="2 3" id="KW-0694">RNA-binding</keyword>
<sequence>MDRGRQRAERYGDYSDPRLNSHSATSSWSSDDPPPPHHDPNFDAHRADFSGDGHHHYRHHYHHRQHHYQYSNHRHHHYHQNFNSEQNESLTNSDHSLSLPGRKRQFAHSGHDYVDGGSYVKLYVVGIPRTGTEQEIRSLFEEYGNIVEVVLLKDKRTGQQGECCFVKYATLEEADRAIGALHDQYTFPAGFVPIKVRYADGERERLGGFGTHEYKLYVGCLNKQSSKMEIEEIFSAYGIVENVYIVCDDLKQSRGSGFVQFSHKDMAVAAMNALNGNFIMRGCDQPLIVRFADPKKPRMREPRDNCKFGGSSIGSRFQESVVRPLQYLNDQMAEDMLLGASLPPSPKTMTSSSQSPGTGVKPQTVSNTPAPEIVLPSSTSSGVVVPKSAHTADSLDCDWSEHTCPDGYMYYYNCVTCESRWEKPEEYFLFEQQLQQQQQQQQHSSCQQEDRCPSNPLVFSAQEVSQT</sequence>